<accession>A0A934HS18</accession>
<dbReference type="CDD" id="cd01949">
    <property type="entry name" value="GGDEF"/>
    <property type="match status" value="1"/>
</dbReference>
<evidence type="ECO:0000256" key="2">
    <source>
        <dbReference type="SAM" id="Phobius"/>
    </source>
</evidence>
<keyword evidence="2" id="KW-1133">Transmembrane helix</keyword>
<keyword evidence="2" id="KW-0812">Transmembrane</keyword>
<dbReference type="InterPro" id="IPR007487">
    <property type="entry name" value="ABC_transpt-TYRBP-like"/>
</dbReference>
<dbReference type="Pfam" id="PF00990">
    <property type="entry name" value="GGDEF"/>
    <property type="match status" value="1"/>
</dbReference>
<dbReference type="SUPFAM" id="SSF55073">
    <property type="entry name" value="Nucleotide cyclase"/>
    <property type="match status" value="1"/>
</dbReference>
<evidence type="ECO:0000259" key="3">
    <source>
        <dbReference type="PROSITE" id="PS50883"/>
    </source>
</evidence>
<keyword evidence="6" id="KW-1185">Reference proteome</keyword>
<dbReference type="InterPro" id="IPR001633">
    <property type="entry name" value="EAL_dom"/>
</dbReference>
<dbReference type="SUPFAM" id="SSF141868">
    <property type="entry name" value="EAL domain-like"/>
    <property type="match status" value="1"/>
</dbReference>
<feature type="domain" description="GGDEF" evidence="4">
    <location>
        <begin position="454"/>
        <end position="587"/>
    </location>
</feature>
<reference evidence="5" key="1">
    <citation type="submission" date="2020-12" db="EMBL/GenBank/DDBJ databases">
        <title>Clostridium thailandense sp. nov., a novel acetogenic bacterium isolated from peat land soil in Thailand.</title>
        <authorList>
            <person name="Chaikitkaew S."/>
            <person name="Birkeland N.K."/>
        </authorList>
    </citation>
    <scope>NUCLEOTIDE SEQUENCE</scope>
    <source>
        <strain evidence="5">DSM 17425</strain>
    </source>
</reference>
<dbReference type="CDD" id="cd01948">
    <property type="entry name" value="EAL"/>
    <property type="match status" value="1"/>
</dbReference>
<dbReference type="SMART" id="SM00052">
    <property type="entry name" value="EAL"/>
    <property type="match status" value="1"/>
</dbReference>
<organism evidence="5 6">
    <name type="scientific">Clostridium aciditolerans</name>
    <dbReference type="NCBI Taxonomy" id="339861"/>
    <lineage>
        <taxon>Bacteria</taxon>
        <taxon>Bacillati</taxon>
        <taxon>Bacillota</taxon>
        <taxon>Clostridia</taxon>
        <taxon>Eubacteriales</taxon>
        <taxon>Clostridiaceae</taxon>
        <taxon>Clostridium</taxon>
    </lineage>
</organism>
<dbReference type="Pfam" id="PF04392">
    <property type="entry name" value="ABC_sub_bind"/>
    <property type="match status" value="1"/>
</dbReference>
<protein>
    <submittedName>
        <fullName evidence="5">EAL domain-containing protein</fullName>
    </submittedName>
</protein>
<dbReference type="AlphaFoldDB" id="A0A934HS18"/>
<dbReference type="EMBL" id="JAEEGB010000006">
    <property type="protein sequence ID" value="MBI6872253.1"/>
    <property type="molecule type" value="Genomic_DNA"/>
</dbReference>
<dbReference type="InterPro" id="IPR043128">
    <property type="entry name" value="Rev_trsase/Diguanyl_cyclase"/>
</dbReference>
<keyword evidence="2" id="KW-0472">Membrane</keyword>
<dbReference type="NCBIfam" id="TIGR00254">
    <property type="entry name" value="GGDEF"/>
    <property type="match status" value="1"/>
</dbReference>
<dbReference type="Gene3D" id="3.30.70.270">
    <property type="match status" value="1"/>
</dbReference>
<dbReference type="Pfam" id="PF00563">
    <property type="entry name" value="EAL"/>
    <property type="match status" value="1"/>
</dbReference>
<dbReference type="PANTHER" id="PTHR44757:SF2">
    <property type="entry name" value="BIOFILM ARCHITECTURE MAINTENANCE PROTEIN MBAA"/>
    <property type="match status" value="1"/>
</dbReference>
<evidence type="ECO:0000313" key="5">
    <source>
        <dbReference type="EMBL" id="MBI6872253.1"/>
    </source>
</evidence>
<dbReference type="InterPro" id="IPR035919">
    <property type="entry name" value="EAL_sf"/>
</dbReference>
<dbReference type="Gene3D" id="3.20.20.450">
    <property type="entry name" value="EAL domain"/>
    <property type="match status" value="1"/>
</dbReference>
<name>A0A934HS18_9CLOT</name>
<dbReference type="InterPro" id="IPR029787">
    <property type="entry name" value="Nucleotide_cyclase"/>
</dbReference>
<dbReference type="PROSITE" id="PS50887">
    <property type="entry name" value="GGDEF"/>
    <property type="match status" value="1"/>
</dbReference>
<dbReference type="Gene3D" id="3.40.50.2300">
    <property type="match status" value="2"/>
</dbReference>
<dbReference type="Proteomes" id="UP000622687">
    <property type="component" value="Unassembled WGS sequence"/>
</dbReference>
<keyword evidence="1" id="KW-0175">Coiled coil</keyword>
<dbReference type="PROSITE" id="PS50883">
    <property type="entry name" value="EAL"/>
    <property type="match status" value="1"/>
</dbReference>
<sequence length="849" mass="96711">MSKTLVKRVGLIISFVLYVVLNINTYVKAESHKKVLILHSYSEDFKWTSNISTGIRSVLGDVDKIDLLSTYMDTKRVNNSAYIESLKNLYKIKYTDTKFDAIICSDNDALNFLVKYGDSLFPNTPVVFCGVNNFNQLMLNGHKNYTGIVETIDIEPTIKSMIKLQPNIKNIIVVCDSTPTGKLNEEDTKDIIKRMRLDVNFHFYRDINIETLDETVKKFGDNTAVLHVGQLKNNEGEFINYENIGPLISKHIKAANYICWDFALGNGLLGGKVLNSTEHGRAAAQIALKILNGEKVENIPILSKSVSSYTFDYNQLENLKIDTDKLPDGSAIINKDFSFYETYKKLVWSVISILIILSTFIIILFINVKRRKESERKLQENFEELSAVYEELTATEEELRAQYDELQESEEFLRLSEERYKHLAYYDNLTSLPNKISFVGELDKAIDSSSKAGEKGAVLFIDLDNFKRVNDTLGHHYGDILLKVVADRLEAIIDRNNTLYRLGGDEFLVLMKNVENKKLIANTCKKITNSFRTPFEIDGKQIFTTVSIGISLYPNDGLDSNSILKNADTAMYRAKDLGRNRYEFYNIEMFNEILKKSQIEKGLRDAIIKNEFQLYYQPQIECKTRKIKGMEALLRWKSNDFDFVSPAEFIPIAEETSLIVPIGQWVLKTACKQAKQWLDFGYNLGAIAVNVSIVQLQHPGFINIVKSALIDSNLPPKLLEIEITESVLMQCLDYNIVILNELKKLGVNISLDDFGTGYSSLNYLRILPINNLKIDKSFIDSIHLNSGDKEITDGIIQLAHKMNLTVIAEGVEWENQFQILQSLNCEMVQGYLFSRPIPADHIENLSDLM</sequence>
<dbReference type="InterPro" id="IPR000160">
    <property type="entry name" value="GGDEF_dom"/>
</dbReference>
<dbReference type="PANTHER" id="PTHR44757">
    <property type="entry name" value="DIGUANYLATE CYCLASE DGCP"/>
    <property type="match status" value="1"/>
</dbReference>
<feature type="transmembrane region" description="Helical" evidence="2">
    <location>
        <begin position="346"/>
        <end position="368"/>
    </location>
</feature>
<evidence type="ECO:0000259" key="4">
    <source>
        <dbReference type="PROSITE" id="PS50887"/>
    </source>
</evidence>
<evidence type="ECO:0000313" key="6">
    <source>
        <dbReference type="Proteomes" id="UP000622687"/>
    </source>
</evidence>
<proteinExistence type="predicted"/>
<comment type="caution">
    <text evidence="5">The sequence shown here is derived from an EMBL/GenBank/DDBJ whole genome shotgun (WGS) entry which is preliminary data.</text>
</comment>
<dbReference type="InterPro" id="IPR052155">
    <property type="entry name" value="Biofilm_reg_signaling"/>
</dbReference>
<dbReference type="SMART" id="SM00267">
    <property type="entry name" value="GGDEF"/>
    <property type="match status" value="1"/>
</dbReference>
<gene>
    <name evidence="5" type="ORF">I6U51_05960</name>
</gene>
<feature type="domain" description="EAL" evidence="3">
    <location>
        <begin position="596"/>
        <end position="849"/>
    </location>
</feature>
<feature type="coiled-coil region" evidence="1">
    <location>
        <begin position="375"/>
        <end position="416"/>
    </location>
</feature>
<dbReference type="RefSeq" id="WP_211141769.1">
    <property type="nucleotide sequence ID" value="NZ_JAEEGB010000006.1"/>
</dbReference>
<evidence type="ECO:0000256" key="1">
    <source>
        <dbReference type="SAM" id="Coils"/>
    </source>
</evidence>